<dbReference type="GO" id="GO:0003677">
    <property type="term" value="F:DNA binding"/>
    <property type="evidence" value="ECO:0007669"/>
    <property type="project" value="InterPro"/>
</dbReference>
<proteinExistence type="inferred from homology"/>
<sequence length="180" mass="21083">MNLLTTYIGLNQRGAGWSAGRGRRFAADRHPMQYKAVPVTENIMVYRKKSDHLIDWFIKKNPHQKDVEASRIEDPYEVTNIWRINPAKDRRHPAVFPKELAERVIKYYSFKNDYVLDPFGGLATTAKAAIDLNRHFISIELEKKYFYDSLKDLNKDYGMYLNSGKVEVILDYYQGDAEKR</sequence>
<dbReference type="InterPro" id="IPR002941">
    <property type="entry name" value="DNA_methylase_N4/N6"/>
</dbReference>
<dbReference type="Gene3D" id="3.40.50.150">
    <property type="entry name" value="Vaccinia Virus protein VP39"/>
    <property type="match status" value="1"/>
</dbReference>
<dbReference type="EC" id="2.1.1.-" evidence="4"/>
<dbReference type="GO" id="GO:0009307">
    <property type="term" value="P:DNA restriction-modification system"/>
    <property type="evidence" value="ECO:0007669"/>
    <property type="project" value="UniProtKB-KW"/>
</dbReference>
<evidence type="ECO:0000256" key="3">
    <source>
        <dbReference type="ARBA" id="ARBA00022747"/>
    </source>
</evidence>
<dbReference type="SUPFAM" id="SSF53335">
    <property type="entry name" value="S-adenosyl-L-methionine-dependent methyltransferases"/>
    <property type="match status" value="1"/>
</dbReference>
<dbReference type="GO" id="GO:0008170">
    <property type="term" value="F:N-methyltransferase activity"/>
    <property type="evidence" value="ECO:0007669"/>
    <property type="project" value="InterPro"/>
</dbReference>
<dbReference type="GO" id="GO:0032259">
    <property type="term" value="P:methylation"/>
    <property type="evidence" value="ECO:0007669"/>
    <property type="project" value="UniProtKB-KW"/>
</dbReference>
<protein>
    <recommendedName>
        <fullName evidence="4">Methyltransferase</fullName>
        <ecNumber evidence="4">2.1.1.-</ecNumber>
    </recommendedName>
</protein>
<evidence type="ECO:0000256" key="1">
    <source>
        <dbReference type="ARBA" id="ARBA00022603"/>
    </source>
</evidence>
<evidence type="ECO:0000313" key="5">
    <source>
        <dbReference type="EMBL" id="SPB22010.1"/>
    </source>
</evidence>
<gene>
    <name evidence="5" type="primary">dpnA</name>
    <name evidence="5" type="ORF">BDKNPLJD_00224</name>
</gene>
<dbReference type="InterPro" id="IPR029063">
    <property type="entry name" value="SAM-dependent_MTases_sf"/>
</dbReference>
<reference evidence="5" key="1">
    <citation type="submission" date="2018-01" db="EMBL/GenBank/DDBJ databases">
        <authorList>
            <person name="Gaut B.S."/>
            <person name="Morton B.R."/>
            <person name="Clegg M.T."/>
            <person name="Duvall M.R."/>
        </authorList>
    </citation>
    <scope>NUCLEOTIDE SEQUENCE</scope>
    <source>
        <strain evidence="5">Lactobacillus helveticus</strain>
    </source>
</reference>
<keyword evidence="1 5" id="KW-0489">Methyltransferase</keyword>
<name>A0A2X0PA74_LACHE</name>
<dbReference type="InterPro" id="IPR001091">
    <property type="entry name" value="RM_Methyltransferase"/>
</dbReference>
<evidence type="ECO:0000256" key="2">
    <source>
        <dbReference type="ARBA" id="ARBA00022679"/>
    </source>
</evidence>
<dbReference type="RefSeq" id="WP_257996419.1">
    <property type="nucleotide sequence ID" value="NZ_JBPURY010000001.1"/>
</dbReference>
<dbReference type="AlphaFoldDB" id="A0A2X0PA74"/>
<keyword evidence="2 5" id="KW-0808">Transferase</keyword>
<evidence type="ECO:0000256" key="4">
    <source>
        <dbReference type="RuleBase" id="RU362026"/>
    </source>
</evidence>
<accession>A0A2X0PA74</accession>
<organism evidence="5">
    <name type="scientific">Lactobacillus helveticus</name>
    <name type="common">Lactobacillus suntoryeus</name>
    <dbReference type="NCBI Taxonomy" id="1587"/>
    <lineage>
        <taxon>Bacteria</taxon>
        <taxon>Bacillati</taxon>
        <taxon>Bacillota</taxon>
        <taxon>Bacilli</taxon>
        <taxon>Lactobacillales</taxon>
        <taxon>Lactobacillaceae</taxon>
        <taxon>Lactobacillus</taxon>
    </lineage>
</organism>
<dbReference type="PRINTS" id="PR00508">
    <property type="entry name" value="S21N4MTFRASE"/>
</dbReference>
<dbReference type="EMBL" id="OGTV01000007">
    <property type="protein sequence ID" value="SPB22010.1"/>
    <property type="molecule type" value="Genomic_DNA"/>
</dbReference>
<comment type="similarity">
    <text evidence="4">Belongs to the N(4)/N(6)-methyltransferase family.</text>
</comment>
<keyword evidence="3" id="KW-0680">Restriction system</keyword>
<dbReference type="Pfam" id="PF01555">
    <property type="entry name" value="N6_N4_Mtase"/>
    <property type="match status" value="1"/>
</dbReference>